<protein>
    <submittedName>
        <fullName evidence="3">Uncharacterized protein</fullName>
    </submittedName>
</protein>
<keyword evidence="4" id="KW-1185">Reference proteome</keyword>
<evidence type="ECO:0000256" key="1">
    <source>
        <dbReference type="ARBA" id="ARBA00023054"/>
    </source>
</evidence>
<name>A0A2J7QGC2_9NEOP</name>
<dbReference type="Proteomes" id="UP000235965">
    <property type="component" value="Unassembled WGS sequence"/>
</dbReference>
<dbReference type="Gene3D" id="1.10.287.1490">
    <property type="match status" value="1"/>
</dbReference>
<dbReference type="PANTHER" id="PTHR46292">
    <property type="entry name" value="COILED-COIL DOMAIN-CONTAINING PROTEIN 102A"/>
    <property type="match status" value="1"/>
</dbReference>
<dbReference type="SUPFAM" id="SSF57997">
    <property type="entry name" value="Tropomyosin"/>
    <property type="match status" value="1"/>
</dbReference>
<reference evidence="3 4" key="1">
    <citation type="submission" date="2017-12" db="EMBL/GenBank/DDBJ databases">
        <title>Hemimetabolous genomes reveal molecular basis of termite eusociality.</title>
        <authorList>
            <person name="Harrison M.C."/>
            <person name="Jongepier E."/>
            <person name="Robertson H.M."/>
            <person name="Arning N."/>
            <person name="Bitard-Feildel T."/>
            <person name="Chao H."/>
            <person name="Childers C.P."/>
            <person name="Dinh H."/>
            <person name="Doddapaneni H."/>
            <person name="Dugan S."/>
            <person name="Gowin J."/>
            <person name="Greiner C."/>
            <person name="Han Y."/>
            <person name="Hu H."/>
            <person name="Hughes D.S.T."/>
            <person name="Huylmans A.-K."/>
            <person name="Kemena C."/>
            <person name="Kremer L.P.M."/>
            <person name="Lee S.L."/>
            <person name="Lopez-Ezquerra A."/>
            <person name="Mallet L."/>
            <person name="Monroy-Kuhn J.M."/>
            <person name="Moser A."/>
            <person name="Murali S.C."/>
            <person name="Muzny D.M."/>
            <person name="Otani S."/>
            <person name="Piulachs M.-D."/>
            <person name="Poelchau M."/>
            <person name="Qu J."/>
            <person name="Schaub F."/>
            <person name="Wada-Katsumata A."/>
            <person name="Worley K.C."/>
            <person name="Xie Q."/>
            <person name="Ylla G."/>
            <person name="Poulsen M."/>
            <person name="Gibbs R.A."/>
            <person name="Schal C."/>
            <person name="Richards S."/>
            <person name="Belles X."/>
            <person name="Korb J."/>
            <person name="Bornberg-Bauer E."/>
        </authorList>
    </citation>
    <scope>NUCLEOTIDE SEQUENCE [LARGE SCALE GENOMIC DNA]</scope>
    <source>
        <tissue evidence="3">Whole body</tissue>
    </source>
</reference>
<comment type="caution">
    <text evidence="3">The sequence shown here is derived from an EMBL/GenBank/DDBJ whole genome shotgun (WGS) entry which is preliminary data.</text>
</comment>
<keyword evidence="1 2" id="KW-0175">Coiled coil</keyword>
<feature type="coiled-coil region" evidence="2">
    <location>
        <begin position="27"/>
        <end position="61"/>
    </location>
</feature>
<dbReference type="EMBL" id="NEVH01014379">
    <property type="protein sequence ID" value="PNF27628.1"/>
    <property type="molecule type" value="Genomic_DNA"/>
</dbReference>
<proteinExistence type="predicted"/>
<sequence length="303" mass="35427">MLLPKKMQWTEMLMDWIIEKILLHRGLEKMQVEVQELKDRCEDLRASKQEVVRELLLLQDQHQDQVRLIQLDLQDEATSREGMDRRLADLRTEVGNTSAEHTSGPITLGRQWLERLQAENAAEWGKRERLETEKLGLERDNKKLRAEVRDMQERLEKKGRPLSTTDTDVRQLQQDLADRNKELSDLRHSHGKLKKVLQDKSTELAHAVRRAEQYEAEVKRLRGRVEELKRELAVAEDEVDSASNNIRKLQRTNDELQEQVESLQVQVEHLHTRVRISSSSTLLSHRGQTLLGEEASDDDINEY</sequence>
<organism evidence="3 4">
    <name type="scientific">Cryptotermes secundus</name>
    <dbReference type="NCBI Taxonomy" id="105785"/>
    <lineage>
        <taxon>Eukaryota</taxon>
        <taxon>Metazoa</taxon>
        <taxon>Ecdysozoa</taxon>
        <taxon>Arthropoda</taxon>
        <taxon>Hexapoda</taxon>
        <taxon>Insecta</taxon>
        <taxon>Pterygota</taxon>
        <taxon>Neoptera</taxon>
        <taxon>Polyneoptera</taxon>
        <taxon>Dictyoptera</taxon>
        <taxon>Blattodea</taxon>
        <taxon>Blattoidea</taxon>
        <taxon>Termitoidae</taxon>
        <taxon>Kalotermitidae</taxon>
        <taxon>Cryptotermitinae</taxon>
        <taxon>Cryptotermes</taxon>
    </lineage>
</organism>
<dbReference type="PANTHER" id="PTHR46292:SF1">
    <property type="entry name" value="COILED-COIL DOMAIN-CONTAINING PROTEIN 102A"/>
    <property type="match status" value="1"/>
</dbReference>
<evidence type="ECO:0000313" key="4">
    <source>
        <dbReference type="Proteomes" id="UP000235965"/>
    </source>
</evidence>
<evidence type="ECO:0000256" key="2">
    <source>
        <dbReference type="SAM" id="Coils"/>
    </source>
</evidence>
<dbReference type="AlphaFoldDB" id="A0A2J7QGC2"/>
<dbReference type="GO" id="GO:0016459">
    <property type="term" value="C:myosin complex"/>
    <property type="evidence" value="ECO:0007669"/>
    <property type="project" value="InterPro"/>
</dbReference>
<feature type="coiled-coil region" evidence="2">
    <location>
        <begin position="127"/>
        <end position="273"/>
    </location>
</feature>
<evidence type="ECO:0000313" key="3">
    <source>
        <dbReference type="EMBL" id="PNF27628.1"/>
    </source>
</evidence>
<dbReference type="OrthoDB" id="5984396at2759"/>
<accession>A0A2J7QGC2</accession>
<gene>
    <name evidence="3" type="ORF">B7P43_G15403</name>
</gene>